<gene>
    <name evidence="1" type="ORF">NCGR_LOCUS14260</name>
</gene>
<comment type="caution">
    <text evidence="1">The sequence shown here is derived from an EMBL/GenBank/DDBJ whole genome shotgun (WGS) entry which is preliminary data.</text>
</comment>
<dbReference type="Proteomes" id="UP000604825">
    <property type="component" value="Unassembled WGS sequence"/>
</dbReference>
<dbReference type="AlphaFoldDB" id="A0A811N8X8"/>
<evidence type="ECO:0000313" key="1">
    <source>
        <dbReference type="EMBL" id="CAD6220840.1"/>
    </source>
</evidence>
<sequence length="158" mass="17452">MSSRTRPGWLKKLKRIIGRRIRSGSLSAEAARQLCDEVLPSIQRRSPPPAVSAAARQWRDDHRPCWELELFIGQCYRSGDLGPEDALDLFDELLHQARPGSVYALNQLLTTVARAPVSSTVRDGPALAVSLFNRMALAGAKKVAHKKTHKMVISSISV</sequence>
<accession>A0A811N8X8</accession>
<keyword evidence="2" id="KW-1185">Reference proteome</keyword>
<organism evidence="1 2">
    <name type="scientific">Miscanthus lutarioriparius</name>
    <dbReference type="NCBI Taxonomy" id="422564"/>
    <lineage>
        <taxon>Eukaryota</taxon>
        <taxon>Viridiplantae</taxon>
        <taxon>Streptophyta</taxon>
        <taxon>Embryophyta</taxon>
        <taxon>Tracheophyta</taxon>
        <taxon>Spermatophyta</taxon>
        <taxon>Magnoliopsida</taxon>
        <taxon>Liliopsida</taxon>
        <taxon>Poales</taxon>
        <taxon>Poaceae</taxon>
        <taxon>PACMAD clade</taxon>
        <taxon>Panicoideae</taxon>
        <taxon>Andropogonodae</taxon>
        <taxon>Andropogoneae</taxon>
        <taxon>Saccharinae</taxon>
        <taxon>Miscanthus</taxon>
    </lineage>
</organism>
<dbReference type="EMBL" id="CAJGYO010000003">
    <property type="protein sequence ID" value="CAD6220840.1"/>
    <property type="molecule type" value="Genomic_DNA"/>
</dbReference>
<proteinExistence type="predicted"/>
<reference evidence="1" key="1">
    <citation type="submission" date="2020-10" db="EMBL/GenBank/DDBJ databases">
        <authorList>
            <person name="Han B."/>
            <person name="Lu T."/>
            <person name="Zhao Q."/>
            <person name="Huang X."/>
            <person name="Zhao Y."/>
        </authorList>
    </citation>
    <scope>NUCLEOTIDE SEQUENCE</scope>
</reference>
<protein>
    <submittedName>
        <fullName evidence="1">Uncharacterized protein</fullName>
    </submittedName>
</protein>
<name>A0A811N8X8_9POAL</name>
<evidence type="ECO:0000313" key="2">
    <source>
        <dbReference type="Proteomes" id="UP000604825"/>
    </source>
</evidence>